<organism evidence="1 2">
    <name type="scientific">Steinernema glaseri</name>
    <dbReference type="NCBI Taxonomy" id="37863"/>
    <lineage>
        <taxon>Eukaryota</taxon>
        <taxon>Metazoa</taxon>
        <taxon>Ecdysozoa</taxon>
        <taxon>Nematoda</taxon>
        <taxon>Chromadorea</taxon>
        <taxon>Rhabditida</taxon>
        <taxon>Tylenchina</taxon>
        <taxon>Panagrolaimomorpha</taxon>
        <taxon>Strongyloidoidea</taxon>
        <taxon>Steinernematidae</taxon>
        <taxon>Steinernema</taxon>
    </lineage>
</organism>
<evidence type="ECO:0000313" key="1">
    <source>
        <dbReference type="Proteomes" id="UP000095287"/>
    </source>
</evidence>
<proteinExistence type="predicted"/>
<dbReference type="AlphaFoldDB" id="A0A1I7YXM7"/>
<reference evidence="2" key="1">
    <citation type="submission" date="2016-11" db="UniProtKB">
        <authorList>
            <consortium name="WormBaseParasite"/>
        </authorList>
    </citation>
    <scope>IDENTIFICATION</scope>
</reference>
<accession>A0A1I7YXM7</accession>
<dbReference type="WBParaSite" id="L893_g2074.t1">
    <property type="protein sequence ID" value="L893_g2074.t1"/>
    <property type="gene ID" value="L893_g2074"/>
</dbReference>
<name>A0A1I7YXM7_9BILA</name>
<sequence>MNILLSKQPRLSIHGLLHDKEHSQTVNLQKYIGFGPDKGVDVITRGQTCLWVMNQRPYFCDKSANTMRLLPILWCLLASACSYSVDRNDAAVPLRGKELFKTITNMSPEDVDEVARIIAEERGEVDERVNERNSA</sequence>
<protein>
    <submittedName>
        <fullName evidence="2">Peptidase S1 domain-containing protein</fullName>
    </submittedName>
</protein>
<keyword evidence="1" id="KW-1185">Reference proteome</keyword>
<evidence type="ECO:0000313" key="2">
    <source>
        <dbReference type="WBParaSite" id="L893_g2074.t1"/>
    </source>
</evidence>
<dbReference type="Proteomes" id="UP000095287">
    <property type="component" value="Unplaced"/>
</dbReference>